<dbReference type="Proteomes" id="UP000193944">
    <property type="component" value="Unassembled WGS sequence"/>
</dbReference>
<dbReference type="InterPro" id="IPR025714">
    <property type="entry name" value="Methyltranfer_dom"/>
</dbReference>
<dbReference type="EMBL" id="MCFG01000005">
    <property type="protein sequence ID" value="ORX87750.1"/>
    <property type="molecule type" value="Genomic_DNA"/>
</dbReference>
<dbReference type="OrthoDB" id="8300214at2759"/>
<dbReference type="Pfam" id="PF13847">
    <property type="entry name" value="Methyltransf_31"/>
    <property type="match status" value="1"/>
</dbReference>
<dbReference type="PANTHER" id="PTHR43460">
    <property type="entry name" value="METHYLTRANSFERASE"/>
    <property type="match status" value="1"/>
</dbReference>
<name>A0A1Y1XPS1_9FUNG</name>
<dbReference type="InterPro" id="IPR029063">
    <property type="entry name" value="SAM-dependent_MTases_sf"/>
</dbReference>
<dbReference type="GO" id="GO:0032259">
    <property type="term" value="P:methylation"/>
    <property type="evidence" value="ECO:0007669"/>
    <property type="project" value="UniProtKB-KW"/>
</dbReference>
<sequence>MQSQTNELKYYSSIKNWDFEDINYEEEYLTNWKFFEKISELTNKNSLCLDIGTGGGEKVLRNYPNVGMIIATDFSKEMISTAKENLKKYKKENVKFCVMDNVKMTFPDELFDLISARHTVINVKEIYRVLRKDGYIVIEGIHKNDCQELKDLFGGGQGYHDEESISEQDYKDLINAGFSKVNKVIISINEYYKSDNDLMALLLKTPILDDFEEGSFEEHIKSIDIKLFNEYVKKFKTEKGILLKRVLYGIIAQK</sequence>
<keyword evidence="2" id="KW-0489">Methyltransferase</keyword>
<dbReference type="SUPFAM" id="SSF53335">
    <property type="entry name" value="S-adenosyl-L-methionine-dependent methyltransferases"/>
    <property type="match status" value="1"/>
</dbReference>
<dbReference type="Gene3D" id="3.40.50.150">
    <property type="entry name" value="Vaccinia Virus protein VP39"/>
    <property type="match status" value="1"/>
</dbReference>
<accession>A0A1Y1XPS1</accession>
<proteinExistence type="predicted"/>
<evidence type="ECO:0000313" key="2">
    <source>
        <dbReference type="EMBL" id="ORX87750.1"/>
    </source>
</evidence>
<dbReference type="AlphaFoldDB" id="A0A1Y1XPS1"/>
<comment type="caution">
    <text evidence="2">The sequence shown here is derived from an EMBL/GenBank/DDBJ whole genome shotgun (WGS) entry which is preliminary data.</text>
</comment>
<evidence type="ECO:0000313" key="3">
    <source>
        <dbReference type="Proteomes" id="UP000193944"/>
    </source>
</evidence>
<keyword evidence="3" id="KW-1185">Reference proteome</keyword>
<organism evidence="2 3">
    <name type="scientific">Anaeromyces robustus</name>
    <dbReference type="NCBI Taxonomy" id="1754192"/>
    <lineage>
        <taxon>Eukaryota</taxon>
        <taxon>Fungi</taxon>
        <taxon>Fungi incertae sedis</taxon>
        <taxon>Chytridiomycota</taxon>
        <taxon>Chytridiomycota incertae sedis</taxon>
        <taxon>Neocallimastigomycetes</taxon>
        <taxon>Neocallimastigales</taxon>
        <taxon>Neocallimastigaceae</taxon>
        <taxon>Anaeromyces</taxon>
    </lineage>
</organism>
<dbReference type="PANTHER" id="PTHR43460:SF1">
    <property type="entry name" value="METHYLTRANSFERASE TYPE 11 DOMAIN-CONTAINING PROTEIN"/>
    <property type="match status" value="1"/>
</dbReference>
<gene>
    <name evidence="2" type="ORF">BCR32DRAFT_324279</name>
</gene>
<protein>
    <submittedName>
        <fullName evidence="2">S-adenosyl-L-methionine-dependent methyltransferase</fullName>
    </submittedName>
</protein>
<evidence type="ECO:0000259" key="1">
    <source>
        <dbReference type="Pfam" id="PF13847"/>
    </source>
</evidence>
<dbReference type="GO" id="GO:0008168">
    <property type="term" value="F:methyltransferase activity"/>
    <property type="evidence" value="ECO:0007669"/>
    <property type="project" value="UniProtKB-KW"/>
</dbReference>
<reference evidence="2 3" key="2">
    <citation type="submission" date="2016-08" db="EMBL/GenBank/DDBJ databases">
        <title>Pervasive Adenine N6-methylation of Active Genes in Fungi.</title>
        <authorList>
            <consortium name="DOE Joint Genome Institute"/>
            <person name="Mondo S.J."/>
            <person name="Dannebaum R.O."/>
            <person name="Kuo R.C."/>
            <person name="Labutti K."/>
            <person name="Haridas S."/>
            <person name="Kuo A."/>
            <person name="Salamov A."/>
            <person name="Ahrendt S.R."/>
            <person name="Lipzen A."/>
            <person name="Sullivan W."/>
            <person name="Andreopoulos W.B."/>
            <person name="Clum A."/>
            <person name="Lindquist E."/>
            <person name="Daum C."/>
            <person name="Ramamoorthy G.K."/>
            <person name="Gryganskyi A."/>
            <person name="Culley D."/>
            <person name="Magnuson J.K."/>
            <person name="James T.Y."/>
            <person name="O'Malley M.A."/>
            <person name="Stajich J.E."/>
            <person name="Spatafora J.W."/>
            <person name="Visel A."/>
            <person name="Grigoriev I.V."/>
        </authorList>
    </citation>
    <scope>NUCLEOTIDE SEQUENCE [LARGE SCALE GENOMIC DNA]</scope>
    <source>
        <strain evidence="2 3">S4</strain>
    </source>
</reference>
<keyword evidence="2" id="KW-0808">Transferase</keyword>
<feature type="domain" description="Methyltransferase" evidence="1">
    <location>
        <begin position="44"/>
        <end position="150"/>
    </location>
</feature>
<dbReference type="CDD" id="cd02440">
    <property type="entry name" value="AdoMet_MTases"/>
    <property type="match status" value="1"/>
</dbReference>
<dbReference type="InterPro" id="IPR052939">
    <property type="entry name" value="23S_rRNA_MeTrnsfrase_RlmA"/>
</dbReference>
<reference evidence="2 3" key="1">
    <citation type="submission" date="2016-08" db="EMBL/GenBank/DDBJ databases">
        <title>A Parts List for Fungal Cellulosomes Revealed by Comparative Genomics.</title>
        <authorList>
            <consortium name="DOE Joint Genome Institute"/>
            <person name="Haitjema C.H."/>
            <person name="Gilmore S.P."/>
            <person name="Henske J.K."/>
            <person name="Solomon K.V."/>
            <person name="De Groot R."/>
            <person name="Kuo A."/>
            <person name="Mondo S.J."/>
            <person name="Salamov A.A."/>
            <person name="Labutti K."/>
            <person name="Zhao Z."/>
            <person name="Chiniquy J."/>
            <person name="Barry K."/>
            <person name="Brewer H.M."/>
            <person name="Purvine S.O."/>
            <person name="Wright A.T."/>
            <person name="Boxma B."/>
            <person name="Van Alen T."/>
            <person name="Hackstein J.H."/>
            <person name="Baker S.E."/>
            <person name="Grigoriev I.V."/>
            <person name="O'Malley M.A."/>
        </authorList>
    </citation>
    <scope>NUCLEOTIDE SEQUENCE [LARGE SCALE GENOMIC DNA]</scope>
    <source>
        <strain evidence="2 3">S4</strain>
    </source>
</reference>